<dbReference type="Proteomes" id="UP001058124">
    <property type="component" value="Unassembled WGS sequence"/>
</dbReference>
<accession>A0AAV5MZC0</accession>
<name>A0AAV5MZC0_9GAMM</name>
<comment type="caution">
    <text evidence="1">The sequence shown here is derived from an EMBL/GenBank/DDBJ whole genome shotgun (WGS) entry which is preliminary data.</text>
</comment>
<dbReference type="EMBL" id="BRLH01000001">
    <property type="protein sequence ID" value="GKX54633.1"/>
    <property type="molecule type" value="Genomic_DNA"/>
</dbReference>
<organism evidence="1 2">
    <name type="scientific">Leminorella grimontii</name>
    <dbReference type="NCBI Taxonomy" id="82981"/>
    <lineage>
        <taxon>Bacteria</taxon>
        <taxon>Pseudomonadati</taxon>
        <taxon>Pseudomonadota</taxon>
        <taxon>Gammaproteobacteria</taxon>
        <taxon>Enterobacterales</taxon>
        <taxon>Budviciaceae</taxon>
        <taxon>Leminorella</taxon>
    </lineage>
</organism>
<dbReference type="AlphaFoldDB" id="A0AAV5MZC0"/>
<dbReference type="RefSeq" id="WP_027273174.1">
    <property type="nucleotide sequence ID" value="NZ_BRLH01000001.1"/>
</dbReference>
<evidence type="ECO:0000313" key="2">
    <source>
        <dbReference type="Proteomes" id="UP001058124"/>
    </source>
</evidence>
<evidence type="ECO:0000313" key="1">
    <source>
        <dbReference type="EMBL" id="GKX54633.1"/>
    </source>
</evidence>
<reference evidence="1" key="1">
    <citation type="submission" date="2022-06" db="EMBL/GenBank/DDBJ databases">
        <title>Draft genome sequences of Leminorella grimontii str. JCM5902.</title>
        <authorList>
            <person name="Wakabayashi Y."/>
            <person name="Kojima K."/>
        </authorList>
    </citation>
    <scope>NUCLEOTIDE SEQUENCE</scope>
    <source>
        <strain evidence="1">JCM 5902</strain>
    </source>
</reference>
<protein>
    <submittedName>
        <fullName evidence="1">Uncharacterized protein</fullName>
    </submittedName>
</protein>
<keyword evidence="2" id="KW-1185">Reference proteome</keyword>
<proteinExistence type="predicted"/>
<gene>
    <name evidence="1" type="ORF">SOASR030_07450</name>
</gene>
<sequence length="115" mass="13465">MIKAEFGIIDKIDASENYDVYEPEKYHCVYIDDDVYINDWWEALLSMKTYFHSMSRPSHALARWGITIIPPESLAKFQQIVLSDRRLKQDPHLMVLAEIIQKAIDGNKHMIHFGV</sequence>